<gene>
    <name evidence="9" type="primary">dxr</name>
    <name evidence="13" type="ORF">BXY39_1453</name>
</gene>
<organism evidence="13 14">
    <name type="scientific">Eilatimonas milleporae</name>
    <dbReference type="NCBI Taxonomy" id="911205"/>
    <lineage>
        <taxon>Bacteria</taxon>
        <taxon>Pseudomonadati</taxon>
        <taxon>Pseudomonadota</taxon>
        <taxon>Alphaproteobacteria</taxon>
        <taxon>Kordiimonadales</taxon>
        <taxon>Kordiimonadaceae</taxon>
        <taxon>Eilatimonas</taxon>
    </lineage>
</organism>
<dbReference type="Gene3D" id="3.40.50.720">
    <property type="entry name" value="NAD(P)-binding Rossmann-like Domain"/>
    <property type="match status" value="1"/>
</dbReference>
<feature type="binding site" evidence="9">
    <location>
        <position position="201"/>
    </location>
    <ligand>
        <name>1-deoxy-D-xylulose 5-phosphate</name>
        <dbReference type="ChEBI" id="CHEBI:57792"/>
    </ligand>
</feature>
<dbReference type="SUPFAM" id="SSF55347">
    <property type="entry name" value="Glyceraldehyde-3-phosphate dehydrogenase-like, C-terminal domain"/>
    <property type="match status" value="1"/>
</dbReference>
<evidence type="ECO:0000259" key="11">
    <source>
        <dbReference type="Pfam" id="PF08436"/>
    </source>
</evidence>
<reference evidence="13 14" key="1">
    <citation type="submission" date="2018-10" db="EMBL/GenBank/DDBJ databases">
        <title>Genomic Encyclopedia of Archaeal and Bacterial Type Strains, Phase II (KMG-II): from individual species to whole genera.</title>
        <authorList>
            <person name="Goeker M."/>
        </authorList>
    </citation>
    <scope>NUCLEOTIDE SEQUENCE [LARGE SCALE GENOMIC DNA]</scope>
    <source>
        <strain evidence="13 14">DSM 25217</strain>
    </source>
</reference>
<evidence type="ECO:0000259" key="10">
    <source>
        <dbReference type="Pfam" id="PF02670"/>
    </source>
</evidence>
<dbReference type="Pfam" id="PF02670">
    <property type="entry name" value="DXP_reductoisom"/>
    <property type="match status" value="1"/>
</dbReference>
<feature type="binding site" evidence="9">
    <location>
        <position position="220"/>
    </location>
    <ligand>
        <name>1-deoxy-D-xylulose 5-phosphate</name>
        <dbReference type="ChEBI" id="CHEBI:57792"/>
    </ligand>
</feature>
<dbReference type="InterPro" id="IPR013644">
    <property type="entry name" value="DXP_reductoisomerase_C"/>
</dbReference>
<feature type="binding site" evidence="9">
    <location>
        <position position="153"/>
    </location>
    <ligand>
        <name>1-deoxy-D-xylulose 5-phosphate</name>
        <dbReference type="ChEBI" id="CHEBI:57792"/>
    </ligand>
</feature>
<dbReference type="InterPro" id="IPR013512">
    <property type="entry name" value="DXP_reductoisomerase_N"/>
</dbReference>
<dbReference type="GO" id="GO:0016853">
    <property type="term" value="F:isomerase activity"/>
    <property type="evidence" value="ECO:0007669"/>
    <property type="project" value="UniProtKB-KW"/>
</dbReference>
<feature type="binding site" evidence="9">
    <location>
        <position position="127"/>
    </location>
    <ligand>
        <name>1-deoxy-D-xylulose 5-phosphate</name>
        <dbReference type="ChEBI" id="CHEBI:57792"/>
    </ligand>
</feature>
<feature type="binding site" evidence="9">
    <location>
        <position position="16"/>
    </location>
    <ligand>
        <name>NADPH</name>
        <dbReference type="ChEBI" id="CHEBI:57783"/>
    </ligand>
</feature>
<dbReference type="GO" id="GO:0051484">
    <property type="term" value="P:isopentenyl diphosphate biosynthetic process, methylerythritol 4-phosphate pathway involved in terpenoid biosynthetic process"/>
    <property type="evidence" value="ECO:0007669"/>
    <property type="project" value="TreeGrafter"/>
</dbReference>
<keyword evidence="4 9" id="KW-0521">NADP</keyword>
<feature type="binding site" evidence="9">
    <location>
        <position position="178"/>
    </location>
    <ligand>
        <name>1-deoxy-D-xylulose 5-phosphate</name>
        <dbReference type="ChEBI" id="CHEBI:57792"/>
    </ligand>
</feature>
<accession>A0A3M0CHI2</accession>
<dbReference type="GO" id="GO:0030145">
    <property type="term" value="F:manganese ion binding"/>
    <property type="evidence" value="ECO:0007669"/>
    <property type="project" value="TreeGrafter"/>
</dbReference>
<name>A0A3M0CHI2_9PROT</name>
<dbReference type="SUPFAM" id="SSF69055">
    <property type="entry name" value="1-deoxy-D-xylulose-5-phosphate reductoisomerase, C-terminal domain"/>
    <property type="match status" value="1"/>
</dbReference>
<evidence type="ECO:0000256" key="2">
    <source>
        <dbReference type="ARBA" id="ARBA00006825"/>
    </source>
</evidence>
<keyword evidence="3 9" id="KW-0479">Metal-binding</keyword>
<proteinExistence type="inferred from homology"/>
<dbReference type="AlphaFoldDB" id="A0A3M0CHI2"/>
<feature type="binding site" evidence="9">
    <location>
        <position position="223"/>
    </location>
    <ligand>
        <name>Mn(2+)</name>
        <dbReference type="ChEBI" id="CHEBI:29035"/>
    </ligand>
</feature>
<comment type="catalytic activity">
    <reaction evidence="8">
        <text>2-C-methyl-D-erythritol 4-phosphate + NADP(+) = 1-deoxy-D-xylulose 5-phosphate + NADPH + H(+)</text>
        <dbReference type="Rhea" id="RHEA:13717"/>
        <dbReference type="ChEBI" id="CHEBI:15378"/>
        <dbReference type="ChEBI" id="CHEBI:57783"/>
        <dbReference type="ChEBI" id="CHEBI:57792"/>
        <dbReference type="ChEBI" id="CHEBI:58262"/>
        <dbReference type="ChEBI" id="CHEBI:58349"/>
        <dbReference type="EC" id="1.1.1.267"/>
    </reaction>
    <physiologicalReaction direction="right-to-left" evidence="8">
        <dbReference type="Rhea" id="RHEA:13719"/>
    </physiologicalReaction>
</comment>
<evidence type="ECO:0000256" key="9">
    <source>
        <dbReference type="HAMAP-Rule" id="MF_00183"/>
    </source>
</evidence>
<feature type="binding site" evidence="9">
    <location>
        <position position="126"/>
    </location>
    <ligand>
        <name>NADPH</name>
        <dbReference type="ChEBI" id="CHEBI:57783"/>
    </ligand>
</feature>
<comment type="function">
    <text evidence="9">Catalyzes the NADPH-dependent rearrangement and reduction of 1-deoxy-D-xylulose-5-phosphate (DXP) to 2-C-methyl-D-erythritol 4-phosphate (MEP).</text>
</comment>
<dbReference type="FunCoup" id="A0A3M0CHI2">
    <property type="interactions" value="366"/>
</dbReference>
<keyword evidence="14" id="KW-1185">Reference proteome</keyword>
<feature type="binding site" evidence="9">
    <location>
        <position position="154"/>
    </location>
    <ligand>
        <name>Mn(2+)</name>
        <dbReference type="ChEBI" id="CHEBI:29035"/>
    </ligand>
</feature>
<keyword evidence="9" id="KW-0460">Magnesium</keyword>
<evidence type="ECO:0000256" key="4">
    <source>
        <dbReference type="ARBA" id="ARBA00022857"/>
    </source>
</evidence>
<dbReference type="InParanoid" id="A0A3M0CHI2"/>
<dbReference type="FunFam" id="3.40.50.720:FF:000045">
    <property type="entry name" value="1-deoxy-D-xylulose 5-phosphate reductoisomerase"/>
    <property type="match status" value="1"/>
</dbReference>
<comment type="caution">
    <text evidence="9">Lacks conserved residue(s) required for the propagation of feature annotation.</text>
</comment>
<feature type="binding site" evidence="9">
    <location>
        <position position="14"/>
    </location>
    <ligand>
        <name>NADPH</name>
        <dbReference type="ChEBI" id="CHEBI:57783"/>
    </ligand>
</feature>
<feature type="binding site" evidence="9">
    <location>
        <position position="15"/>
    </location>
    <ligand>
        <name>NADPH</name>
        <dbReference type="ChEBI" id="CHEBI:57783"/>
    </ligand>
</feature>
<evidence type="ECO:0000256" key="7">
    <source>
        <dbReference type="ARBA" id="ARBA00023229"/>
    </source>
</evidence>
<dbReference type="Gene3D" id="1.10.1740.10">
    <property type="match status" value="1"/>
</dbReference>
<evidence type="ECO:0000313" key="14">
    <source>
        <dbReference type="Proteomes" id="UP000271227"/>
    </source>
</evidence>
<dbReference type="InterPro" id="IPR036291">
    <property type="entry name" value="NAD(P)-bd_dom_sf"/>
</dbReference>
<evidence type="ECO:0000259" key="12">
    <source>
        <dbReference type="Pfam" id="PF13288"/>
    </source>
</evidence>
<dbReference type="SUPFAM" id="SSF51735">
    <property type="entry name" value="NAD(P)-binding Rossmann-fold domains"/>
    <property type="match status" value="1"/>
</dbReference>
<evidence type="ECO:0000256" key="8">
    <source>
        <dbReference type="ARBA" id="ARBA00048543"/>
    </source>
</evidence>
<dbReference type="PANTHER" id="PTHR30525">
    <property type="entry name" value="1-DEOXY-D-XYLULOSE 5-PHOSPHATE REDUCTOISOMERASE"/>
    <property type="match status" value="1"/>
</dbReference>
<keyword evidence="7 9" id="KW-0414">Isoprene biosynthesis</keyword>
<feature type="binding site" evidence="9">
    <location>
        <position position="214"/>
    </location>
    <ligand>
        <name>1-deoxy-D-xylulose 5-phosphate</name>
        <dbReference type="ChEBI" id="CHEBI:57792"/>
    </ligand>
</feature>
<keyword evidence="6 9" id="KW-0464">Manganese</keyword>
<feature type="binding site" evidence="9">
    <location>
        <position position="207"/>
    </location>
    <ligand>
        <name>NADPH</name>
        <dbReference type="ChEBI" id="CHEBI:57783"/>
    </ligand>
</feature>
<dbReference type="InterPro" id="IPR036169">
    <property type="entry name" value="DXPR_C_sf"/>
</dbReference>
<dbReference type="RefSeq" id="WP_121938143.1">
    <property type="nucleotide sequence ID" value="NZ_REFR01000010.1"/>
</dbReference>
<dbReference type="GO" id="GO:0070402">
    <property type="term" value="F:NADPH binding"/>
    <property type="evidence" value="ECO:0007669"/>
    <property type="project" value="InterPro"/>
</dbReference>
<evidence type="ECO:0000256" key="1">
    <source>
        <dbReference type="ARBA" id="ARBA00005094"/>
    </source>
</evidence>
<dbReference type="HAMAP" id="MF_00183">
    <property type="entry name" value="DXP_reductoisom"/>
    <property type="match status" value="1"/>
</dbReference>
<feature type="binding site" evidence="9">
    <location>
        <position position="17"/>
    </location>
    <ligand>
        <name>NADPH</name>
        <dbReference type="ChEBI" id="CHEBI:57783"/>
    </ligand>
</feature>
<sequence length="393" mass="41668">MNDQQRSLTVLGATGSVGASTLDLVRRNRGRFRIVALTANRRVNELAALAREFRPQLAVVADPSRYHDLKDALADCPDVKVGAGLDALAEAADMPSDMVMAAIVGAAGLKPTMHAVARGTVLILANKECLVCAGDLMIAQAREAGTTLLPADSEHNAIFQVLDRTAPDSVERLTLTASGGPFRMLPMDRFATVSPDEAVAHPNWDMGRKISVDSATMMNKGLEVIEAHHLFNMPSKTIDVVIHPQSVIHSLVHYVDGSVLAQLGTADMRIPIAYCLGWPERLETPCKRLDLAGLGEMTFQAPEAARFPCLFLARAALEAGGAASLVLNAANEVAVAAFLGGDIGFLDISAIVSETLETADMKAPQCLASVMEADSAARRLAEAAALRRAARSA</sequence>
<comment type="similarity">
    <text evidence="2 9">Belongs to the DXR family.</text>
</comment>
<dbReference type="NCBIfam" id="TIGR00243">
    <property type="entry name" value="Dxr"/>
    <property type="match status" value="1"/>
</dbReference>
<feature type="domain" description="1-deoxy-D-xylulose 5-phosphate reductoisomerase C-terminal" evidence="11">
    <location>
        <begin position="148"/>
        <end position="231"/>
    </location>
</feature>
<feature type="binding site" evidence="9">
    <location>
        <position position="223"/>
    </location>
    <ligand>
        <name>1-deoxy-D-xylulose 5-phosphate</name>
        <dbReference type="ChEBI" id="CHEBI:57792"/>
    </ligand>
</feature>
<dbReference type="InterPro" id="IPR003821">
    <property type="entry name" value="DXP_reductoisomerase"/>
</dbReference>
<dbReference type="Pfam" id="PF13288">
    <property type="entry name" value="DXPR_C"/>
    <property type="match status" value="1"/>
</dbReference>
<dbReference type="OrthoDB" id="9806546at2"/>
<dbReference type="PANTHER" id="PTHR30525:SF0">
    <property type="entry name" value="1-DEOXY-D-XYLULOSE 5-PHOSPHATE REDUCTOISOMERASE, CHLOROPLASTIC"/>
    <property type="match status" value="1"/>
</dbReference>
<feature type="binding site" evidence="9">
    <location>
        <position position="154"/>
    </location>
    <ligand>
        <name>1-deoxy-D-xylulose 5-phosphate</name>
        <dbReference type="ChEBI" id="CHEBI:57792"/>
    </ligand>
</feature>
<dbReference type="PIRSF" id="PIRSF006205">
    <property type="entry name" value="Dxp_reductismrs"/>
    <property type="match status" value="1"/>
</dbReference>
<feature type="binding site" evidence="9">
    <location>
        <position position="219"/>
    </location>
    <ligand>
        <name>1-deoxy-D-xylulose 5-phosphate</name>
        <dbReference type="ChEBI" id="CHEBI:57792"/>
    </ligand>
</feature>
<dbReference type="NCBIfam" id="NF009114">
    <property type="entry name" value="PRK12464.1"/>
    <property type="match status" value="1"/>
</dbReference>
<protein>
    <recommendedName>
        <fullName evidence="9">1-deoxy-D-xylulose 5-phosphate reductoisomerase</fullName>
        <shortName evidence="9">DXP reductoisomerase</shortName>
        <ecNumber evidence="9">1.1.1.267</ecNumber>
    </recommendedName>
    <alternativeName>
        <fullName evidence="9">1-deoxyxylulose-5-phosphate reductoisomerase</fullName>
    </alternativeName>
    <alternativeName>
        <fullName evidence="9">2-C-methyl-D-erythritol 4-phosphate synthase</fullName>
    </alternativeName>
</protein>
<feature type="binding site" evidence="9">
    <location>
        <position position="41"/>
    </location>
    <ligand>
        <name>NADPH</name>
        <dbReference type="ChEBI" id="CHEBI:57783"/>
    </ligand>
</feature>
<keyword evidence="5 9" id="KW-0560">Oxidoreductase</keyword>
<dbReference type="Pfam" id="PF08436">
    <property type="entry name" value="DXP_redisom_C"/>
    <property type="match status" value="1"/>
</dbReference>
<comment type="cofactor">
    <cofactor evidence="9">
        <name>Mg(2+)</name>
        <dbReference type="ChEBI" id="CHEBI:18420"/>
    </cofactor>
    <cofactor evidence="9">
        <name>Mn(2+)</name>
        <dbReference type="ChEBI" id="CHEBI:29035"/>
    </cofactor>
</comment>
<keyword evidence="13" id="KW-0413">Isomerase</keyword>
<dbReference type="EC" id="1.1.1.267" evidence="9"/>
<dbReference type="UniPathway" id="UPA00056">
    <property type="reaction ID" value="UER00092"/>
</dbReference>
<feature type="domain" description="DXP reductoisomerase C-terminal" evidence="12">
    <location>
        <begin position="263"/>
        <end position="379"/>
    </location>
</feature>
<evidence type="ECO:0000313" key="13">
    <source>
        <dbReference type="EMBL" id="RMB08812.1"/>
    </source>
</evidence>
<comment type="caution">
    <text evidence="13">The sequence shown here is derived from an EMBL/GenBank/DDBJ whole genome shotgun (WGS) entry which is preliminary data.</text>
</comment>
<comment type="pathway">
    <text evidence="1 9">Isoprenoid biosynthesis; isopentenyl diphosphate biosynthesis via DXP pathway; isopentenyl diphosphate from 1-deoxy-D-xylulose 5-phosphate: step 1/6.</text>
</comment>
<dbReference type="GO" id="GO:0030604">
    <property type="term" value="F:1-deoxy-D-xylulose-5-phosphate reductoisomerase activity"/>
    <property type="evidence" value="ECO:0007669"/>
    <property type="project" value="UniProtKB-UniRule"/>
</dbReference>
<dbReference type="Proteomes" id="UP000271227">
    <property type="component" value="Unassembled WGS sequence"/>
</dbReference>
<evidence type="ECO:0000256" key="5">
    <source>
        <dbReference type="ARBA" id="ARBA00023002"/>
    </source>
</evidence>
<dbReference type="EMBL" id="REFR01000010">
    <property type="protein sequence ID" value="RMB08812.1"/>
    <property type="molecule type" value="Genomic_DNA"/>
</dbReference>
<feature type="domain" description="1-deoxy-D-xylulose 5-phosphate reductoisomerase N-terminal" evidence="10">
    <location>
        <begin position="8"/>
        <end position="134"/>
    </location>
</feature>
<dbReference type="InterPro" id="IPR026877">
    <property type="entry name" value="DXPR_C"/>
</dbReference>
<evidence type="ECO:0000256" key="6">
    <source>
        <dbReference type="ARBA" id="ARBA00023211"/>
    </source>
</evidence>
<feature type="binding site" evidence="9">
    <location>
        <position position="152"/>
    </location>
    <ligand>
        <name>Mn(2+)</name>
        <dbReference type="ChEBI" id="CHEBI:29035"/>
    </ligand>
</feature>
<evidence type="ECO:0000256" key="3">
    <source>
        <dbReference type="ARBA" id="ARBA00022723"/>
    </source>
</evidence>
<feature type="binding site" evidence="9">
    <location>
        <position position="128"/>
    </location>
    <ligand>
        <name>NADPH</name>
        <dbReference type="ChEBI" id="CHEBI:57783"/>
    </ligand>
</feature>